<comment type="cofactor">
    <cofactor evidence="6">
        <name>Mg(2+)</name>
        <dbReference type="ChEBI" id="CHEBI:18420"/>
    </cofactor>
</comment>
<dbReference type="SUPFAM" id="SSF53613">
    <property type="entry name" value="Ribokinase-like"/>
    <property type="match status" value="1"/>
</dbReference>
<accession>A0AAE3FH47</accession>
<feature type="binding site" evidence="6">
    <location>
        <position position="109"/>
    </location>
    <ligand>
        <name>(6S)-NADPHX</name>
        <dbReference type="ChEBI" id="CHEBI:64076"/>
    </ligand>
</feature>
<sequence>MEDILTALASRLKQKDNSANKGTNGTLTVAAGSELYRGAAALASSAALRCGVGIVRLVSVEKVISSAAARLPECVFLPTESENGAMSYRDFARKMPAFSKSRAVLAGCGMTDCTDTGNIIAELIKYGGYQLIIDADGLNSIKNRPELLKSAALPPVITPHIGEMARLTGASADAIKSDREKTAAEFSRKYNCITVLKDCKTVISSPEGKLFVCDRPNAGLAKGGSGDVLSGIISSFAAQGYDAFDAAVCGAALHSLAAESAREKLTEYSMLPSDIVAEIPGVFARIGKTRNYR</sequence>
<dbReference type="GO" id="GO:0046496">
    <property type="term" value="P:nicotinamide nucleotide metabolic process"/>
    <property type="evidence" value="ECO:0007669"/>
    <property type="project" value="UniProtKB-UniRule"/>
</dbReference>
<gene>
    <name evidence="6" type="primary">nnrD</name>
    <name evidence="8" type="ORF">MR241_06155</name>
</gene>
<dbReference type="GO" id="GO:0052856">
    <property type="term" value="F:NAD(P)HX epimerase activity"/>
    <property type="evidence" value="ECO:0007669"/>
    <property type="project" value="TreeGrafter"/>
</dbReference>
<dbReference type="AlphaFoldDB" id="A0AAE3FH47"/>
<keyword evidence="4 6" id="KW-0520">NAD</keyword>
<dbReference type="CDD" id="cd01171">
    <property type="entry name" value="YXKO-related"/>
    <property type="match status" value="1"/>
</dbReference>
<comment type="similarity">
    <text evidence="6">Belongs to the NnrD/CARKD family.</text>
</comment>
<dbReference type="Gene3D" id="3.40.1190.20">
    <property type="match status" value="1"/>
</dbReference>
<dbReference type="Pfam" id="PF01256">
    <property type="entry name" value="Carb_kinase"/>
    <property type="match status" value="1"/>
</dbReference>
<keyword evidence="1 6" id="KW-0547">Nucleotide-binding</keyword>
<dbReference type="NCBIfam" id="TIGR00196">
    <property type="entry name" value="yjeF_cterm"/>
    <property type="match status" value="1"/>
</dbReference>
<evidence type="ECO:0000256" key="1">
    <source>
        <dbReference type="ARBA" id="ARBA00022741"/>
    </source>
</evidence>
<name>A0AAE3FH47_9BACT</name>
<evidence type="ECO:0000259" key="7">
    <source>
        <dbReference type="PROSITE" id="PS51383"/>
    </source>
</evidence>
<evidence type="ECO:0000256" key="6">
    <source>
        <dbReference type="HAMAP-Rule" id="MF_01965"/>
    </source>
</evidence>
<evidence type="ECO:0000256" key="5">
    <source>
        <dbReference type="ARBA" id="ARBA00023239"/>
    </source>
</evidence>
<evidence type="ECO:0000256" key="2">
    <source>
        <dbReference type="ARBA" id="ARBA00022840"/>
    </source>
</evidence>
<dbReference type="HAMAP" id="MF_01965">
    <property type="entry name" value="NADHX_dehydratase"/>
    <property type="match status" value="1"/>
</dbReference>
<comment type="catalytic activity">
    <reaction evidence="6">
        <text>(6S)-NADHX + ADP = AMP + phosphate + NADH + H(+)</text>
        <dbReference type="Rhea" id="RHEA:32223"/>
        <dbReference type="ChEBI" id="CHEBI:15378"/>
        <dbReference type="ChEBI" id="CHEBI:43474"/>
        <dbReference type="ChEBI" id="CHEBI:57945"/>
        <dbReference type="ChEBI" id="CHEBI:64074"/>
        <dbReference type="ChEBI" id="CHEBI:456215"/>
        <dbReference type="ChEBI" id="CHEBI:456216"/>
        <dbReference type="EC" id="4.2.1.136"/>
    </reaction>
</comment>
<dbReference type="EC" id="4.2.1.136" evidence="6"/>
<dbReference type="InterPro" id="IPR000631">
    <property type="entry name" value="CARKD"/>
</dbReference>
<proteinExistence type="inferred from homology"/>
<feature type="binding site" evidence="6">
    <location>
        <begin position="197"/>
        <end position="201"/>
    </location>
    <ligand>
        <name>AMP</name>
        <dbReference type="ChEBI" id="CHEBI:456215"/>
    </ligand>
</feature>
<keyword evidence="2 6" id="KW-0067">ATP-binding</keyword>
<keyword evidence="5 6" id="KW-0456">Lyase</keyword>
<dbReference type="EMBL" id="JALEMU010000096">
    <property type="protein sequence ID" value="MCI5755862.1"/>
    <property type="molecule type" value="Genomic_DNA"/>
</dbReference>
<feature type="binding site" evidence="6">
    <location>
        <position position="226"/>
    </location>
    <ligand>
        <name>AMP</name>
        <dbReference type="ChEBI" id="CHEBI:456215"/>
    </ligand>
</feature>
<dbReference type="PANTHER" id="PTHR12592:SF0">
    <property type="entry name" value="ATP-DEPENDENT (S)-NAD(P)H-HYDRATE DEHYDRATASE"/>
    <property type="match status" value="1"/>
</dbReference>
<evidence type="ECO:0000256" key="4">
    <source>
        <dbReference type="ARBA" id="ARBA00023027"/>
    </source>
</evidence>
<evidence type="ECO:0000256" key="3">
    <source>
        <dbReference type="ARBA" id="ARBA00022857"/>
    </source>
</evidence>
<keyword evidence="3 6" id="KW-0521">NADP</keyword>
<dbReference type="GO" id="GO:0005524">
    <property type="term" value="F:ATP binding"/>
    <property type="evidence" value="ECO:0007669"/>
    <property type="project" value="UniProtKB-KW"/>
</dbReference>
<dbReference type="PROSITE" id="PS51383">
    <property type="entry name" value="YJEF_C_3"/>
    <property type="match status" value="1"/>
</dbReference>
<dbReference type="GO" id="GO:0052855">
    <property type="term" value="F:ADP-dependent NAD(P)H-hydrate dehydratase activity"/>
    <property type="evidence" value="ECO:0007669"/>
    <property type="project" value="UniProtKB-UniRule"/>
</dbReference>
<comment type="subunit">
    <text evidence="6">Homotetramer.</text>
</comment>
<dbReference type="GO" id="GO:0110051">
    <property type="term" value="P:metabolite repair"/>
    <property type="evidence" value="ECO:0007669"/>
    <property type="project" value="TreeGrafter"/>
</dbReference>
<comment type="catalytic activity">
    <reaction evidence="6">
        <text>(6S)-NADPHX + ADP = AMP + phosphate + NADPH + H(+)</text>
        <dbReference type="Rhea" id="RHEA:32235"/>
        <dbReference type="ChEBI" id="CHEBI:15378"/>
        <dbReference type="ChEBI" id="CHEBI:43474"/>
        <dbReference type="ChEBI" id="CHEBI:57783"/>
        <dbReference type="ChEBI" id="CHEBI:64076"/>
        <dbReference type="ChEBI" id="CHEBI:456215"/>
        <dbReference type="ChEBI" id="CHEBI:456216"/>
        <dbReference type="EC" id="4.2.1.136"/>
    </reaction>
</comment>
<dbReference type="InterPro" id="IPR017953">
    <property type="entry name" value="Carbohydrate_kinase_pred_CS"/>
</dbReference>
<evidence type="ECO:0000313" key="9">
    <source>
        <dbReference type="Proteomes" id="UP001139365"/>
    </source>
</evidence>
<dbReference type="PROSITE" id="PS01050">
    <property type="entry name" value="YJEF_C_2"/>
    <property type="match status" value="1"/>
</dbReference>
<comment type="function">
    <text evidence="6">Catalyzes the dehydration of the S-form of NAD(P)HX at the expense of ADP, which is converted to AMP. Together with NAD(P)HX epimerase, which catalyzes the epimerization of the S- and R-forms, the enzyme allows the repair of both epimers of NAD(P)HX, a damaged form of NAD(P)H that is a result of enzymatic or heat-dependent hydration.</text>
</comment>
<comment type="caution">
    <text evidence="8">The sequence shown here is derived from an EMBL/GenBank/DDBJ whole genome shotgun (WGS) entry which is preliminary data.</text>
</comment>
<dbReference type="Proteomes" id="UP001139365">
    <property type="component" value="Unassembled WGS sequence"/>
</dbReference>
<feature type="domain" description="YjeF C-terminal" evidence="7">
    <location>
        <begin position="4"/>
        <end position="286"/>
    </location>
</feature>
<reference evidence="8 9" key="1">
    <citation type="submission" date="2022-03" db="EMBL/GenBank/DDBJ databases">
        <title>Metagenome-assembled genomes from swine fecal metagenomes.</title>
        <authorList>
            <person name="Holman D.B."/>
            <person name="Kommadath A."/>
        </authorList>
    </citation>
    <scope>NUCLEOTIDE SEQUENCE [LARGE SCALE GENOMIC DNA]</scope>
    <source>
        <strain evidence="8">SUG147</strain>
    </source>
</reference>
<dbReference type="PANTHER" id="PTHR12592">
    <property type="entry name" value="ATP-DEPENDENT (S)-NAD(P)H-HYDRATE DEHYDRATASE FAMILY MEMBER"/>
    <property type="match status" value="1"/>
</dbReference>
<organism evidence="8 9">
    <name type="scientific">Candidatus Colimorpha enterica</name>
    <dbReference type="NCBI Taxonomy" id="3083063"/>
    <lineage>
        <taxon>Bacteria</taxon>
        <taxon>Pseudomonadati</taxon>
        <taxon>Bacteroidota</taxon>
        <taxon>Bacteroidia</taxon>
        <taxon>Bacteroidales</taxon>
        <taxon>Candidatus Colimorpha</taxon>
    </lineage>
</organism>
<evidence type="ECO:0000313" key="8">
    <source>
        <dbReference type="EMBL" id="MCI5755862.1"/>
    </source>
</evidence>
<dbReference type="InterPro" id="IPR029056">
    <property type="entry name" value="Ribokinase-like"/>
</dbReference>
<feature type="binding site" evidence="6">
    <location>
        <position position="227"/>
    </location>
    <ligand>
        <name>(6S)-NADPHX</name>
        <dbReference type="ChEBI" id="CHEBI:64076"/>
    </ligand>
</feature>
<feature type="binding site" evidence="6">
    <location>
        <position position="39"/>
    </location>
    <ligand>
        <name>(6S)-NADPHX</name>
        <dbReference type="ChEBI" id="CHEBI:64076"/>
    </ligand>
</feature>
<protein>
    <recommendedName>
        <fullName evidence="6">ADP-dependent (S)-NAD(P)H-hydrate dehydratase</fullName>
        <ecNumber evidence="6">4.2.1.136</ecNumber>
    </recommendedName>
    <alternativeName>
        <fullName evidence="6">ADP-dependent NAD(P)HX dehydratase</fullName>
    </alternativeName>
</protein>
<feature type="binding site" evidence="6">
    <location>
        <position position="160"/>
    </location>
    <ligand>
        <name>(6S)-NADPHX</name>
        <dbReference type="ChEBI" id="CHEBI:64076"/>
    </ligand>
</feature>